<sequence length="41" mass="4476">MLGLGNQEDASKQGRMVEDIDVDEGVELVDETLGRNDQGNQ</sequence>
<reference evidence="2" key="1">
    <citation type="journal article" date="2019" name="Sci. Rep.">
        <title>Draft genome of Tanacetum cinerariifolium, the natural source of mosquito coil.</title>
        <authorList>
            <person name="Yamashiro T."/>
            <person name="Shiraishi A."/>
            <person name="Satake H."/>
            <person name="Nakayama K."/>
        </authorList>
    </citation>
    <scope>NUCLEOTIDE SEQUENCE</scope>
</reference>
<accession>A0A699L9W2</accession>
<proteinExistence type="predicted"/>
<dbReference type="EMBL" id="BKCJ010603212">
    <property type="protein sequence ID" value="GFB32876.1"/>
    <property type="molecule type" value="Genomic_DNA"/>
</dbReference>
<gene>
    <name evidence="2" type="ORF">Tci_704847</name>
</gene>
<protein>
    <submittedName>
        <fullName evidence="2">Uncharacterized protein</fullName>
    </submittedName>
</protein>
<dbReference type="AlphaFoldDB" id="A0A699L9W2"/>
<feature type="region of interest" description="Disordered" evidence="1">
    <location>
        <begin position="1"/>
        <end position="41"/>
    </location>
</feature>
<evidence type="ECO:0000256" key="1">
    <source>
        <dbReference type="SAM" id="MobiDB-lite"/>
    </source>
</evidence>
<organism evidence="2">
    <name type="scientific">Tanacetum cinerariifolium</name>
    <name type="common">Dalmatian daisy</name>
    <name type="synonym">Chrysanthemum cinerariifolium</name>
    <dbReference type="NCBI Taxonomy" id="118510"/>
    <lineage>
        <taxon>Eukaryota</taxon>
        <taxon>Viridiplantae</taxon>
        <taxon>Streptophyta</taxon>
        <taxon>Embryophyta</taxon>
        <taxon>Tracheophyta</taxon>
        <taxon>Spermatophyta</taxon>
        <taxon>Magnoliopsida</taxon>
        <taxon>eudicotyledons</taxon>
        <taxon>Gunneridae</taxon>
        <taxon>Pentapetalae</taxon>
        <taxon>asterids</taxon>
        <taxon>campanulids</taxon>
        <taxon>Asterales</taxon>
        <taxon>Asteraceae</taxon>
        <taxon>Asteroideae</taxon>
        <taxon>Anthemideae</taxon>
        <taxon>Anthemidinae</taxon>
        <taxon>Tanacetum</taxon>
    </lineage>
</organism>
<evidence type="ECO:0000313" key="2">
    <source>
        <dbReference type="EMBL" id="GFB32876.1"/>
    </source>
</evidence>
<comment type="caution">
    <text evidence="2">The sequence shown here is derived from an EMBL/GenBank/DDBJ whole genome shotgun (WGS) entry which is preliminary data.</text>
</comment>
<feature type="compositionally biased region" description="Acidic residues" evidence="1">
    <location>
        <begin position="19"/>
        <end position="30"/>
    </location>
</feature>
<feature type="non-terminal residue" evidence="2">
    <location>
        <position position="41"/>
    </location>
</feature>
<feature type="compositionally biased region" description="Basic and acidic residues" evidence="1">
    <location>
        <begin position="9"/>
        <end position="18"/>
    </location>
</feature>
<name>A0A699L9W2_TANCI</name>